<name>Q9UWX5_SACSO</name>
<sequence length="173" mass="19205">MPNCIMREPFLSISIKEPFMNLTPLIISLAILFTSTDNIGLFERFTNFQFPGLPFFALGTVSSFMCKLIVSSSKKLSNDKLCSNGCKKLYCIPITSQIFFCVSSAVTIMQPFSKQYSRESSLASPFFEFSPTISKLTRILSVISFNFFTSSRAISALTKPSLLSFSSSAKSDL</sequence>
<dbReference type="EMBL" id="Y18930">
    <property type="protein sequence ID" value="CAB57728.1"/>
    <property type="molecule type" value="Genomic_DNA"/>
</dbReference>
<reference evidence="1" key="1">
    <citation type="journal article" date="2000" name="Genome">
        <title>Gene content and organization of a 281-kbp contig from the genome of the extremely thermophilic archaeon, Sulfolobus solfataricus P2.</title>
        <authorList>
            <person name="Charlebois R.L."/>
            <person name="Singh R.K."/>
            <person name="Chan-Weiher C.C.-Y."/>
            <person name="Allard G."/>
            <person name="Chow C."/>
            <person name="Confalonieri F."/>
            <person name="Curtis B."/>
            <person name="Duguet M."/>
            <person name="Erauso G."/>
            <person name="Faguy D."/>
            <person name="Gaasterland T."/>
            <person name="Garrett R.A."/>
            <person name="Gordon P."/>
            <person name="Jeffries A.C."/>
            <person name="Kozera C."/>
            <person name="Kushwaha N."/>
            <person name="Lafleur E."/>
            <person name="Medina N."/>
            <person name="Peng X."/>
            <person name="Penny S.L."/>
            <person name="She Q."/>
            <person name="St Jean A."/>
            <person name="van der Oost J."/>
            <person name="Young F."/>
            <person name="Zivanovic Y."/>
            <person name="Doolittle W.F."/>
            <person name="Ragan M.A."/>
            <person name="Sensen C.W."/>
        </authorList>
    </citation>
    <scope>NUCLEOTIDE SEQUENCE</scope>
    <source>
        <strain evidence="1">P2</strain>
    </source>
</reference>
<accession>Q9UWX5</accession>
<dbReference type="AlphaFoldDB" id="Q9UWX5"/>
<proteinExistence type="predicted"/>
<protein>
    <submittedName>
        <fullName evidence="1">Uncharacterized protein ORF-c21_027</fullName>
    </submittedName>
</protein>
<evidence type="ECO:0000313" key="1">
    <source>
        <dbReference type="EMBL" id="CAB57728.1"/>
    </source>
</evidence>
<gene>
    <name evidence="1" type="primary">ORF-c21_027</name>
</gene>
<organism evidence="1">
    <name type="scientific">Saccharolobus solfataricus</name>
    <name type="common">Sulfolobus solfataricus</name>
    <dbReference type="NCBI Taxonomy" id="2287"/>
    <lineage>
        <taxon>Archaea</taxon>
        <taxon>Thermoproteota</taxon>
        <taxon>Thermoprotei</taxon>
        <taxon>Sulfolobales</taxon>
        <taxon>Sulfolobaceae</taxon>
        <taxon>Saccharolobus</taxon>
    </lineage>
</organism>